<name>A0ABT5NNF8_9PSED</name>
<evidence type="ECO:0000313" key="1">
    <source>
        <dbReference type="EMBL" id="MDD0989699.1"/>
    </source>
</evidence>
<dbReference type="InterPro" id="IPR012347">
    <property type="entry name" value="Ferritin-like"/>
</dbReference>
<dbReference type="EMBL" id="JAMDGY010000011">
    <property type="protein sequence ID" value="MDD0989699.1"/>
    <property type="molecule type" value="Genomic_DNA"/>
</dbReference>
<dbReference type="PANTHER" id="PTHR30458">
    <property type="entry name" value="PHENYLACETIC ACID DEGRADATION PROTEIN PAA"/>
    <property type="match status" value="1"/>
</dbReference>
<proteinExistence type="predicted"/>
<dbReference type="InterPro" id="IPR011882">
    <property type="entry name" value="PaaC"/>
</dbReference>
<dbReference type="GO" id="GO:0097266">
    <property type="term" value="F:phenylacetyl-CoA 1,2-epoxidase activity"/>
    <property type="evidence" value="ECO:0007669"/>
    <property type="project" value="UniProtKB-EC"/>
</dbReference>
<dbReference type="InterPro" id="IPR009078">
    <property type="entry name" value="Ferritin-like_SF"/>
</dbReference>
<protein>
    <submittedName>
        <fullName evidence="1">Phenylacetate-CoA oxygenase subunit PaaC</fullName>
        <ecNumber evidence="1">1.14.13.149</ecNumber>
    </submittedName>
</protein>
<dbReference type="NCBIfam" id="TIGR02158">
    <property type="entry name" value="PA_CoA_Oxy3"/>
    <property type="match status" value="1"/>
</dbReference>
<evidence type="ECO:0000313" key="2">
    <source>
        <dbReference type="Proteomes" id="UP001148203"/>
    </source>
</evidence>
<gene>
    <name evidence="1" type="primary">paaC</name>
    <name evidence="1" type="ORF">M5G11_04045</name>
</gene>
<keyword evidence="2" id="KW-1185">Reference proteome</keyword>
<comment type="caution">
    <text evidence="1">The sequence shown here is derived from an EMBL/GenBank/DDBJ whole genome shotgun (WGS) entry which is preliminary data.</text>
</comment>
<dbReference type="Gene3D" id="1.20.1260.10">
    <property type="match status" value="1"/>
</dbReference>
<dbReference type="Pfam" id="PF05138">
    <property type="entry name" value="PaaA_PaaC"/>
    <property type="match status" value="1"/>
</dbReference>
<sequence length="256" mass="28520">MTTHRTPGAQLSEYLLRLGDSTLILAQQLCGWCGHAPTLEEDVALSNVALDLLGQSRLWLDYAGSQMTPRQSEDQLAYQRDAEQFRNVLLVEQPNGNFADTQVRQFLFDSWHCLLLRELSRSSDAQVSAIASKARKEVAYHLQRSSEWVVRLGDGTARSHAYAQQALAHCADHVHELFAMDGLDQAMLHAGIGADLAALKPEWFSYVQQVLAAARLSYPQNPLNLDAGKRGQHGEHLVGLLMEMQYLARSNPGAQW</sequence>
<dbReference type="EC" id="1.14.13.149" evidence="1"/>
<dbReference type="InterPro" id="IPR007814">
    <property type="entry name" value="PaaA_PaaC"/>
</dbReference>
<dbReference type="PIRSF" id="PIRSF037834">
    <property type="entry name" value="PA_CoA_Oase3"/>
    <property type="match status" value="1"/>
</dbReference>
<dbReference type="InterPro" id="IPR052703">
    <property type="entry name" value="Aromatic_CoA_ox/epox"/>
</dbReference>
<reference evidence="1 2" key="1">
    <citation type="submission" date="2022-05" db="EMBL/GenBank/DDBJ databases">
        <title>Novel Pseudomonas spp. Isolated from a Rainbow Trout Aquaculture Facility.</title>
        <authorList>
            <person name="Testerman T."/>
            <person name="Graf J."/>
        </authorList>
    </citation>
    <scope>NUCLEOTIDE SEQUENCE [LARGE SCALE GENOMIC DNA]</scope>
    <source>
        <strain evidence="1 2">ID681</strain>
    </source>
</reference>
<organism evidence="1 2">
    <name type="scientific">Pseudomonas fontis</name>
    <dbReference type="NCBI Taxonomy" id="2942633"/>
    <lineage>
        <taxon>Bacteria</taxon>
        <taxon>Pseudomonadati</taxon>
        <taxon>Pseudomonadota</taxon>
        <taxon>Gammaproteobacteria</taxon>
        <taxon>Pseudomonadales</taxon>
        <taxon>Pseudomonadaceae</taxon>
        <taxon>Pseudomonas</taxon>
    </lineage>
</organism>
<accession>A0ABT5NNF8</accession>
<keyword evidence="1" id="KW-0560">Oxidoreductase</keyword>
<dbReference type="RefSeq" id="WP_273909518.1">
    <property type="nucleotide sequence ID" value="NZ_JAMDGX010000016.1"/>
</dbReference>
<dbReference type="PANTHER" id="PTHR30458:SF0">
    <property type="entry name" value="1,2-PHENYLACETYL-COA EPOXIDASE, SUBUNIT C"/>
    <property type="match status" value="1"/>
</dbReference>
<dbReference type="SUPFAM" id="SSF47240">
    <property type="entry name" value="Ferritin-like"/>
    <property type="match status" value="1"/>
</dbReference>
<dbReference type="Proteomes" id="UP001148203">
    <property type="component" value="Unassembled WGS sequence"/>
</dbReference>